<dbReference type="PANTHER" id="PTHR15555:SF0">
    <property type="entry name" value="ZINC FINGER HIT DOMAIN-CONTAINING PROTEIN 2"/>
    <property type="match status" value="1"/>
</dbReference>
<keyword evidence="1" id="KW-0862">Zinc</keyword>
<dbReference type="InterPro" id="IPR039646">
    <property type="entry name" value="ZNHIT2"/>
</dbReference>
<evidence type="ECO:0000259" key="3">
    <source>
        <dbReference type="PROSITE" id="PS51083"/>
    </source>
</evidence>
<evidence type="ECO:0000256" key="1">
    <source>
        <dbReference type="PROSITE-ProRule" id="PRU00453"/>
    </source>
</evidence>
<feature type="region of interest" description="Disordered" evidence="2">
    <location>
        <begin position="202"/>
        <end position="227"/>
    </location>
</feature>
<reference evidence="4 5" key="1">
    <citation type="submission" date="2024-04" db="EMBL/GenBank/DDBJ databases">
        <title>Symmetric and asymmetric DNA N6-adenine methylation regulates different biological responses in Mucorales.</title>
        <authorList>
            <consortium name="Lawrence Berkeley National Laboratory"/>
            <person name="Lax C."/>
            <person name="Mondo S.J."/>
            <person name="Osorio-Concepcion M."/>
            <person name="Muszewska A."/>
            <person name="Corrochano-Luque M."/>
            <person name="Gutierrez G."/>
            <person name="Riley R."/>
            <person name="Lipzen A."/>
            <person name="Guo J."/>
            <person name="Hundley H."/>
            <person name="Amirebrahimi M."/>
            <person name="Ng V."/>
            <person name="Lorenzo-Gutierrez D."/>
            <person name="Binder U."/>
            <person name="Yang J."/>
            <person name="Song Y."/>
            <person name="Canovas D."/>
            <person name="Navarro E."/>
            <person name="Freitag M."/>
            <person name="Gabaldon T."/>
            <person name="Grigoriev I.V."/>
            <person name="Corrochano L.M."/>
            <person name="Nicolas F.E."/>
            <person name="Garre V."/>
        </authorList>
    </citation>
    <scope>NUCLEOTIDE SEQUENCE [LARGE SCALE GENOMIC DNA]</scope>
    <source>
        <strain evidence="4 5">L51</strain>
    </source>
</reference>
<evidence type="ECO:0000256" key="2">
    <source>
        <dbReference type="SAM" id="MobiDB-lite"/>
    </source>
</evidence>
<proteinExistence type="predicted"/>
<keyword evidence="1" id="KW-0479">Metal-binding</keyword>
<dbReference type="CDD" id="cd23024">
    <property type="entry name" value="zf-HIT_ZNHIT2-3"/>
    <property type="match status" value="1"/>
</dbReference>
<gene>
    <name evidence="4" type="ORF">J3Q64DRAFT_1417693</name>
</gene>
<dbReference type="PROSITE" id="PS51083">
    <property type="entry name" value="ZF_HIT"/>
    <property type="match status" value="1"/>
</dbReference>
<feature type="region of interest" description="Disordered" evidence="2">
    <location>
        <begin position="110"/>
        <end position="129"/>
    </location>
</feature>
<dbReference type="EMBL" id="JBCLYO010000041">
    <property type="protein sequence ID" value="KAL0074613.1"/>
    <property type="molecule type" value="Genomic_DNA"/>
</dbReference>
<organism evidence="4 5">
    <name type="scientific">Phycomyces blakesleeanus</name>
    <dbReference type="NCBI Taxonomy" id="4837"/>
    <lineage>
        <taxon>Eukaryota</taxon>
        <taxon>Fungi</taxon>
        <taxon>Fungi incertae sedis</taxon>
        <taxon>Mucoromycota</taxon>
        <taxon>Mucoromycotina</taxon>
        <taxon>Mucoromycetes</taxon>
        <taxon>Mucorales</taxon>
        <taxon>Phycomycetaceae</taxon>
        <taxon>Phycomyces</taxon>
    </lineage>
</organism>
<dbReference type="Gene3D" id="3.30.60.190">
    <property type="match status" value="1"/>
</dbReference>
<comment type="caution">
    <text evidence="4">The sequence shown here is derived from an EMBL/GenBank/DDBJ whole genome shotgun (WGS) entry which is preliminary data.</text>
</comment>
<dbReference type="PANTHER" id="PTHR15555">
    <property type="entry name" value="ZINC FINGER HIT DOMAIN CONTAINING PROTEIN 2 PROTEIN FON -RELATED"/>
    <property type="match status" value="1"/>
</dbReference>
<feature type="domain" description="HIT-type" evidence="3">
    <location>
        <begin position="36"/>
        <end position="73"/>
    </location>
</feature>
<evidence type="ECO:0000313" key="4">
    <source>
        <dbReference type="EMBL" id="KAL0074613.1"/>
    </source>
</evidence>
<name>A0ABR3AJU9_PHYBL</name>
<dbReference type="Pfam" id="PF04438">
    <property type="entry name" value="zf-HIT"/>
    <property type="match status" value="1"/>
</dbReference>
<accession>A0ABR3AJU9</accession>
<feature type="compositionally biased region" description="Polar residues" evidence="2">
    <location>
        <begin position="202"/>
        <end position="213"/>
    </location>
</feature>
<dbReference type="InterPro" id="IPR007529">
    <property type="entry name" value="Znf_HIT"/>
</dbReference>
<keyword evidence="5" id="KW-1185">Reference proteome</keyword>
<keyword evidence="1" id="KW-0863">Zinc-finger</keyword>
<dbReference type="Proteomes" id="UP001448207">
    <property type="component" value="Unassembled WGS sequence"/>
</dbReference>
<sequence>MVNKYYHFLLTINNQSAIHISLAVQSHIYIYILYYVCLCIHRCQKQFSQYVCPRCNLKYCSLGCYKDLGHADCTESFYRDSVTAEIQSRNDTEQSKQKMLQLLQRFEEENKNSLDGEDEDDEDEDEDKDDLAQRLGDLNIETADAGQLWNKLSSQERDDFEMMLKQLENEDTAWSSLELRPYEPWWEINQSLVQEIGQDNVAQENTSTKSKQSGAPEVPKVPSYSRLIGSDKAPNPAVMWTMLHTGMTYCYLMRHCMGDLNDGNVLDTLDTLEHLSRSVLFSTDPPPFSREMDVVVDLVEQILSLDSRDSKKNKKDPKRRSQLMVLCLSDGLRLLEANHMVRALGGLWQFLKDLSSIKSMDKIQKRRVALAVRKVYFHIAATDYIITRDSQSGRITLLKQALLTAQEKIRSDDRAFEREYSAAIAARQHSTATKQVKIIEL</sequence>
<protein>
    <recommendedName>
        <fullName evidence="3">HIT-type domain-containing protein</fullName>
    </recommendedName>
</protein>
<feature type="compositionally biased region" description="Acidic residues" evidence="2">
    <location>
        <begin position="115"/>
        <end position="129"/>
    </location>
</feature>
<evidence type="ECO:0000313" key="5">
    <source>
        <dbReference type="Proteomes" id="UP001448207"/>
    </source>
</evidence>